<dbReference type="PANTHER" id="PTHR33121">
    <property type="entry name" value="CYCLIC DI-GMP PHOSPHODIESTERASE PDEF"/>
    <property type="match status" value="1"/>
</dbReference>
<dbReference type="SMART" id="SM00065">
    <property type="entry name" value="GAF"/>
    <property type="match status" value="2"/>
</dbReference>
<dbReference type="InterPro" id="IPR000160">
    <property type="entry name" value="GGDEF_dom"/>
</dbReference>
<dbReference type="SMART" id="SM00267">
    <property type="entry name" value="GGDEF"/>
    <property type="match status" value="1"/>
</dbReference>
<dbReference type="Proteomes" id="UP000199603">
    <property type="component" value="Unassembled WGS sequence"/>
</dbReference>
<comment type="cofactor">
    <cofactor evidence="1">
        <name>Mg(2+)</name>
        <dbReference type="ChEBI" id="CHEBI:18420"/>
    </cofactor>
</comment>
<dbReference type="FunFam" id="3.30.70.270:FF:000001">
    <property type="entry name" value="Diguanylate cyclase domain protein"/>
    <property type="match status" value="1"/>
</dbReference>
<dbReference type="Gene3D" id="3.30.70.270">
    <property type="match status" value="1"/>
</dbReference>
<evidence type="ECO:0000256" key="2">
    <source>
        <dbReference type="SAM" id="Coils"/>
    </source>
</evidence>
<dbReference type="InterPro" id="IPR029787">
    <property type="entry name" value="Nucleotide_cyclase"/>
</dbReference>
<dbReference type="Gene3D" id="3.30.450.40">
    <property type="match status" value="2"/>
</dbReference>
<gene>
    <name evidence="5" type="ORF">SAMN04488509_10559</name>
</gene>
<dbReference type="EMBL" id="FNAG01000005">
    <property type="protein sequence ID" value="SDD66672.1"/>
    <property type="molecule type" value="Genomic_DNA"/>
</dbReference>
<dbReference type="Gene3D" id="3.20.20.450">
    <property type="entry name" value="EAL domain"/>
    <property type="match status" value="1"/>
</dbReference>
<dbReference type="CDD" id="cd01948">
    <property type="entry name" value="EAL"/>
    <property type="match status" value="1"/>
</dbReference>
<feature type="coiled-coil region" evidence="2">
    <location>
        <begin position="521"/>
        <end position="548"/>
    </location>
</feature>
<dbReference type="PROSITE" id="PS50887">
    <property type="entry name" value="GGDEF"/>
    <property type="match status" value="1"/>
</dbReference>
<evidence type="ECO:0000313" key="6">
    <source>
        <dbReference type="Proteomes" id="UP000199603"/>
    </source>
</evidence>
<dbReference type="InterPro" id="IPR035919">
    <property type="entry name" value="EAL_sf"/>
</dbReference>
<dbReference type="PANTHER" id="PTHR33121:SF70">
    <property type="entry name" value="SIGNALING PROTEIN YKOW"/>
    <property type="match status" value="1"/>
</dbReference>
<feature type="domain" description="EAL" evidence="3">
    <location>
        <begin position="733"/>
        <end position="986"/>
    </location>
</feature>
<name>A0A1G6WL97_9GAMM</name>
<dbReference type="InterPro" id="IPR001633">
    <property type="entry name" value="EAL_dom"/>
</dbReference>
<reference evidence="5 6" key="1">
    <citation type="submission" date="2016-10" db="EMBL/GenBank/DDBJ databases">
        <authorList>
            <person name="de Groot N.N."/>
        </authorList>
    </citation>
    <scope>NUCLEOTIDE SEQUENCE [LARGE SCALE GENOMIC DNA]</scope>
    <source>
        <strain evidence="5 6">DSM 16957</strain>
    </source>
</reference>
<dbReference type="Pfam" id="PF00990">
    <property type="entry name" value="GGDEF"/>
    <property type="match status" value="1"/>
</dbReference>
<dbReference type="SUPFAM" id="SSF55781">
    <property type="entry name" value="GAF domain-like"/>
    <property type="match status" value="2"/>
</dbReference>
<evidence type="ECO:0000259" key="4">
    <source>
        <dbReference type="PROSITE" id="PS50887"/>
    </source>
</evidence>
<dbReference type="InterPro" id="IPR043128">
    <property type="entry name" value="Rev_trsase/Diguanyl_cyclase"/>
</dbReference>
<dbReference type="GO" id="GO:0071111">
    <property type="term" value="F:cyclic-guanylate-specific phosphodiesterase activity"/>
    <property type="evidence" value="ECO:0007669"/>
    <property type="project" value="InterPro"/>
</dbReference>
<evidence type="ECO:0000259" key="3">
    <source>
        <dbReference type="PROSITE" id="PS50883"/>
    </source>
</evidence>
<dbReference type="RefSeq" id="WP_091242196.1">
    <property type="nucleotide sequence ID" value="NZ_FNAG01000005.1"/>
</dbReference>
<dbReference type="InterPro" id="IPR003018">
    <property type="entry name" value="GAF"/>
</dbReference>
<accession>A0A1G6WL97</accession>
<dbReference type="PROSITE" id="PS50883">
    <property type="entry name" value="EAL"/>
    <property type="match status" value="1"/>
</dbReference>
<dbReference type="SUPFAM" id="SSF141868">
    <property type="entry name" value="EAL domain-like"/>
    <property type="match status" value="1"/>
</dbReference>
<keyword evidence="2" id="KW-0175">Coiled coil</keyword>
<dbReference type="InterPro" id="IPR029016">
    <property type="entry name" value="GAF-like_dom_sf"/>
</dbReference>
<dbReference type="Pfam" id="PF13185">
    <property type="entry name" value="GAF_2"/>
    <property type="match status" value="2"/>
</dbReference>
<dbReference type="OrthoDB" id="9804951at2"/>
<feature type="domain" description="GGDEF" evidence="4">
    <location>
        <begin position="591"/>
        <end position="724"/>
    </location>
</feature>
<organism evidence="5 6">
    <name type="scientific">Aquimonas voraii</name>
    <dbReference type="NCBI Taxonomy" id="265719"/>
    <lineage>
        <taxon>Bacteria</taxon>
        <taxon>Pseudomonadati</taxon>
        <taxon>Pseudomonadota</taxon>
        <taxon>Gammaproteobacteria</taxon>
        <taxon>Lysobacterales</taxon>
        <taxon>Lysobacteraceae</taxon>
        <taxon>Aquimonas</taxon>
    </lineage>
</organism>
<protein>
    <submittedName>
        <fullName evidence="5">Diguanylate cyclase (GGDEF) domain-containing protein</fullName>
    </submittedName>
</protein>
<keyword evidence="6" id="KW-1185">Reference proteome</keyword>
<dbReference type="Pfam" id="PF00563">
    <property type="entry name" value="EAL"/>
    <property type="match status" value="1"/>
</dbReference>
<dbReference type="NCBIfam" id="TIGR00254">
    <property type="entry name" value="GGDEF"/>
    <property type="match status" value="1"/>
</dbReference>
<dbReference type="SMART" id="SM00052">
    <property type="entry name" value="EAL"/>
    <property type="match status" value="1"/>
</dbReference>
<evidence type="ECO:0000313" key="5">
    <source>
        <dbReference type="EMBL" id="SDD66672.1"/>
    </source>
</evidence>
<proteinExistence type="predicted"/>
<dbReference type="SUPFAM" id="SSF55073">
    <property type="entry name" value="Nucleotide cyclase"/>
    <property type="match status" value="1"/>
</dbReference>
<sequence length="987" mass="107745">MPSSATPAPSLAPSPPPVDAAAALVQLLSAPSLDEFARRLLALLPAEAGAPPPRLLHALRWPEAISACPAGAEGLELALAEAALMASDGVEQAPNGQRQATLLAAHSGGGAVVLLTAPGPQPSLPGWPAAVLRPLLSARLQELIEIALLHDSLRQLEHTERVQRALFAITEMAAEEQDRAAMLRGLHGIVAGLMYAENFYIALYDTDQQTVEFIYFADANDESLVVELYHPKPLEHYRHRLTWHVLTSGHALRGSLDEIEAQVQGPLRRFGSEPYSWLGVPMTANGRVRGMLAVQTYTEAIHFSAADQALLSYVGSHILTALERRRSRAELEALVAARTDELAQANLVLVNEVRERERGERLQAALYRIAELAGKDIDTAEFCAAMHAIVGSLIPARNFYLALVSDDGGTLHFPYFVDETPGVPGSRPMGNSITEYVIRKGEPLLADRAHISGLIAAGECEVKGAVALSWLGVPLIGARHVIGAVVVQSYTGEVTYGPQDQSLLAFVSYHIATSLERRRAAADLRASHQLLEQRVEQRTRELREQIQAREAIQAQLEHQVLHDALTGLPNRGYLRDRLQRVLGRVRRHPDQSFALLYLDVDRFKVINDSLGHSAGDAVLVEVSRRFLSCVRENDVVARLSGDEFAILLEDFHDPETPTLVAQRVIEAMAAPIALPESSVQPSVSIGIALGGADTVSGEDLLRTADTAMYRAKAAGRNRFQYFEEGLELASKAQLALELDLREALLRCQFEPHFQAIVDLDSGATVGYEALLRWRHPRRGLLGPAEFLHVAEDSGMIEAIDWQLFERACRGLHQLGSDAGFVNLNVSPRHFASEDFADRLVAMIEAQGLAPARVHIELTEGTLLRNPERVRTALERLHARGVQTALDDFGTGYSSLSYLHQFPLQMLKIDRSFVTPLQQDGGGSGEAIVSAILAMARSLDLEVVAEGIETESQRSRLQQLGCLRGQGYLFARPQPLEPLLAARRSAAG</sequence>
<dbReference type="STRING" id="265719.SAMN04488509_10559"/>
<dbReference type="InterPro" id="IPR050706">
    <property type="entry name" value="Cyclic-di-GMP_PDE-like"/>
</dbReference>
<dbReference type="AlphaFoldDB" id="A0A1G6WL97"/>
<evidence type="ECO:0000256" key="1">
    <source>
        <dbReference type="ARBA" id="ARBA00001946"/>
    </source>
</evidence>
<dbReference type="CDD" id="cd01949">
    <property type="entry name" value="GGDEF"/>
    <property type="match status" value="1"/>
</dbReference>